<dbReference type="SUPFAM" id="SSF51735">
    <property type="entry name" value="NAD(P)-binding Rossmann-fold domains"/>
    <property type="match status" value="1"/>
</dbReference>
<dbReference type="AlphaFoldDB" id="B4L3J3"/>
<dbReference type="HOGENOM" id="CLU_010194_2_10_1"/>
<keyword evidence="2" id="KW-0560">Oxidoreductase</keyword>
<proteinExistence type="inferred from homology"/>
<dbReference type="SMR" id="B4L3J3"/>
<dbReference type="Pfam" id="PF00106">
    <property type="entry name" value="adh_short"/>
    <property type="match status" value="1"/>
</dbReference>
<evidence type="ECO:0000256" key="2">
    <source>
        <dbReference type="ARBA" id="ARBA00023002"/>
    </source>
</evidence>
<reference evidence="3 4" key="1">
    <citation type="journal article" date="2007" name="Nature">
        <title>Evolution of genes and genomes on the Drosophila phylogeny.</title>
        <authorList>
            <consortium name="Drosophila 12 Genomes Consortium"/>
            <person name="Clark A.G."/>
            <person name="Eisen M.B."/>
            <person name="Smith D.R."/>
            <person name="Bergman C.M."/>
            <person name="Oliver B."/>
            <person name="Markow T.A."/>
            <person name="Kaufman T.C."/>
            <person name="Kellis M."/>
            <person name="Gelbart W."/>
            <person name="Iyer V.N."/>
            <person name="Pollard D.A."/>
            <person name="Sackton T.B."/>
            <person name="Larracuente A.M."/>
            <person name="Singh N.D."/>
            <person name="Abad J.P."/>
            <person name="Abt D.N."/>
            <person name="Adryan B."/>
            <person name="Aguade M."/>
            <person name="Akashi H."/>
            <person name="Anderson W.W."/>
            <person name="Aquadro C.F."/>
            <person name="Ardell D.H."/>
            <person name="Arguello R."/>
            <person name="Artieri C.G."/>
            <person name="Barbash D.A."/>
            <person name="Barker D."/>
            <person name="Barsanti P."/>
            <person name="Batterham P."/>
            <person name="Batzoglou S."/>
            <person name="Begun D."/>
            <person name="Bhutkar A."/>
            <person name="Blanco E."/>
            <person name="Bosak S.A."/>
            <person name="Bradley R.K."/>
            <person name="Brand A.D."/>
            <person name="Brent M.R."/>
            <person name="Brooks A.N."/>
            <person name="Brown R.H."/>
            <person name="Butlin R.K."/>
            <person name="Caggese C."/>
            <person name="Calvi B.R."/>
            <person name="Bernardo de Carvalho A."/>
            <person name="Caspi A."/>
            <person name="Castrezana S."/>
            <person name="Celniker S.E."/>
            <person name="Chang J.L."/>
            <person name="Chapple C."/>
            <person name="Chatterji S."/>
            <person name="Chinwalla A."/>
            <person name="Civetta A."/>
            <person name="Clifton S.W."/>
            <person name="Comeron J.M."/>
            <person name="Costello J.C."/>
            <person name="Coyne J.A."/>
            <person name="Daub J."/>
            <person name="David R.G."/>
            <person name="Delcher A.L."/>
            <person name="Delehaunty K."/>
            <person name="Do C.B."/>
            <person name="Ebling H."/>
            <person name="Edwards K."/>
            <person name="Eickbush T."/>
            <person name="Evans J.D."/>
            <person name="Filipski A."/>
            <person name="Findeiss S."/>
            <person name="Freyhult E."/>
            <person name="Fulton L."/>
            <person name="Fulton R."/>
            <person name="Garcia A.C."/>
            <person name="Gardiner A."/>
            <person name="Garfield D.A."/>
            <person name="Garvin B.E."/>
            <person name="Gibson G."/>
            <person name="Gilbert D."/>
            <person name="Gnerre S."/>
            <person name="Godfrey J."/>
            <person name="Good R."/>
            <person name="Gotea V."/>
            <person name="Gravely B."/>
            <person name="Greenberg A.J."/>
            <person name="Griffiths-Jones S."/>
            <person name="Gross S."/>
            <person name="Guigo R."/>
            <person name="Gustafson E.A."/>
            <person name="Haerty W."/>
            <person name="Hahn M.W."/>
            <person name="Halligan D.L."/>
            <person name="Halpern A.L."/>
            <person name="Halter G.M."/>
            <person name="Han M.V."/>
            <person name="Heger A."/>
            <person name="Hillier L."/>
            <person name="Hinrichs A.S."/>
            <person name="Holmes I."/>
            <person name="Hoskins R.A."/>
            <person name="Hubisz M.J."/>
            <person name="Hultmark D."/>
            <person name="Huntley M.A."/>
            <person name="Jaffe D.B."/>
            <person name="Jagadeeshan S."/>
            <person name="Jeck W.R."/>
            <person name="Johnson J."/>
            <person name="Jones C.D."/>
            <person name="Jordan W.C."/>
            <person name="Karpen G.H."/>
            <person name="Kataoka E."/>
            <person name="Keightley P.D."/>
            <person name="Kheradpour P."/>
            <person name="Kirkness E.F."/>
            <person name="Koerich L.B."/>
            <person name="Kristiansen K."/>
            <person name="Kudrna D."/>
            <person name="Kulathinal R.J."/>
            <person name="Kumar S."/>
            <person name="Kwok R."/>
            <person name="Lander E."/>
            <person name="Langley C.H."/>
            <person name="Lapoint R."/>
            <person name="Lazzaro B.P."/>
            <person name="Lee S.J."/>
            <person name="Levesque L."/>
            <person name="Li R."/>
            <person name="Lin C.F."/>
            <person name="Lin M.F."/>
            <person name="Lindblad-Toh K."/>
            <person name="Llopart A."/>
            <person name="Long M."/>
            <person name="Low L."/>
            <person name="Lozovsky E."/>
            <person name="Lu J."/>
            <person name="Luo M."/>
            <person name="Machado C.A."/>
            <person name="Makalowski W."/>
            <person name="Marzo M."/>
            <person name="Matsuda M."/>
            <person name="Matzkin L."/>
            <person name="McAllister B."/>
            <person name="McBride C.S."/>
            <person name="McKernan B."/>
            <person name="McKernan K."/>
            <person name="Mendez-Lago M."/>
            <person name="Minx P."/>
            <person name="Mollenhauer M.U."/>
            <person name="Montooth K."/>
            <person name="Mount S.M."/>
            <person name="Mu X."/>
            <person name="Myers E."/>
            <person name="Negre B."/>
            <person name="Newfeld S."/>
            <person name="Nielsen R."/>
            <person name="Noor M.A."/>
            <person name="O'Grady P."/>
            <person name="Pachter L."/>
            <person name="Papaceit M."/>
            <person name="Parisi M.J."/>
            <person name="Parisi M."/>
            <person name="Parts L."/>
            <person name="Pedersen J.S."/>
            <person name="Pesole G."/>
            <person name="Phillippy A.M."/>
            <person name="Ponting C.P."/>
            <person name="Pop M."/>
            <person name="Porcelli D."/>
            <person name="Powell J.R."/>
            <person name="Prohaska S."/>
            <person name="Pruitt K."/>
            <person name="Puig M."/>
            <person name="Quesneville H."/>
            <person name="Ram K.R."/>
            <person name="Rand D."/>
            <person name="Rasmussen M.D."/>
            <person name="Reed L.K."/>
            <person name="Reenan R."/>
            <person name="Reily A."/>
            <person name="Remington K.A."/>
            <person name="Rieger T.T."/>
            <person name="Ritchie M.G."/>
            <person name="Robin C."/>
            <person name="Rogers Y.H."/>
            <person name="Rohde C."/>
            <person name="Rozas J."/>
            <person name="Rubenfield M.J."/>
            <person name="Ruiz A."/>
            <person name="Russo S."/>
            <person name="Salzberg S.L."/>
            <person name="Sanchez-Gracia A."/>
            <person name="Saranga D.J."/>
            <person name="Sato H."/>
            <person name="Schaeffer S.W."/>
            <person name="Schatz M.C."/>
            <person name="Schlenke T."/>
            <person name="Schwartz R."/>
            <person name="Segarra C."/>
            <person name="Singh R.S."/>
            <person name="Sirot L."/>
            <person name="Sirota M."/>
            <person name="Sisneros N.B."/>
            <person name="Smith C.D."/>
            <person name="Smith T.F."/>
            <person name="Spieth J."/>
            <person name="Stage D.E."/>
            <person name="Stark A."/>
            <person name="Stephan W."/>
            <person name="Strausberg R.L."/>
            <person name="Strempel S."/>
            <person name="Sturgill D."/>
            <person name="Sutton G."/>
            <person name="Sutton G.G."/>
            <person name="Tao W."/>
            <person name="Teichmann S."/>
            <person name="Tobari Y.N."/>
            <person name="Tomimura Y."/>
            <person name="Tsolas J.M."/>
            <person name="Valente V.L."/>
            <person name="Venter E."/>
            <person name="Venter J.C."/>
            <person name="Vicario S."/>
            <person name="Vieira F.G."/>
            <person name="Vilella A.J."/>
            <person name="Villasante A."/>
            <person name="Walenz B."/>
            <person name="Wang J."/>
            <person name="Wasserman M."/>
            <person name="Watts T."/>
            <person name="Wilson D."/>
            <person name="Wilson R.K."/>
            <person name="Wing R.A."/>
            <person name="Wolfner M.F."/>
            <person name="Wong A."/>
            <person name="Wong G.K."/>
            <person name="Wu C.I."/>
            <person name="Wu G."/>
            <person name="Yamamoto D."/>
            <person name="Yang H.P."/>
            <person name="Yang S.P."/>
            <person name="Yorke J.A."/>
            <person name="Yoshida K."/>
            <person name="Zdobnov E."/>
            <person name="Zhang P."/>
            <person name="Zhang Y."/>
            <person name="Zimin A.V."/>
            <person name="Baldwin J."/>
            <person name="Abdouelleil A."/>
            <person name="Abdulkadir J."/>
            <person name="Abebe A."/>
            <person name="Abera B."/>
            <person name="Abreu J."/>
            <person name="Acer S.C."/>
            <person name="Aftuck L."/>
            <person name="Alexander A."/>
            <person name="An P."/>
            <person name="Anderson E."/>
            <person name="Anderson S."/>
            <person name="Arachi H."/>
            <person name="Azer M."/>
            <person name="Bachantsang P."/>
            <person name="Barry A."/>
            <person name="Bayul T."/>
            <person name="Berlin A."/>
            <person name="Bessette D."/>
            <person name="Bloom T."/>
            <person name="Blye J."/>
            <person name="Boguslavskiy L."/>
            <person name="Bonnet C."/>
            <person name="Boukhgalter B."/>
            <person name="Bourzgui I."/>
            <person name="Brown A."/>
            <person name="Cahill P."/>
            <person name="Channer S."/>
            <person name="Cheshatsang Y."/>
            <person name="Chuda L."/>
            <person name="Citroen M."/>
            <person name="Collymore A."/>
            <person name="Cooke P."/>
            <person name="Costello M."/>
            <person name="D'Aco K."/>
            <person name="Daza R."/>
            <person name="De Haan G."/>
            <person name="DeGray S."/>
            <person name="DeMaso C."/>
            <person name="Dhargay N."/>
            <person name="Dooley K."/>
            <person name="Dooley E."/>
            <person name="Doricent M."/>
            <person name="Dorje P."/>
            <person name="Dorjee K."/>
            <person name="Dupes A."/>
            <person name="Elong R."/>
            <person name="Falk J."/>
            <person name="Farina A."/>
            <person name="Faro S."/>
            <person name="Ferguson D."/>
            <person name="Fisher S."/>
            <person name="Foley C.D."/>
            <person name="Franke A."/>
            <person name="Friedrich D."/>
            <person name="Gadbois L."/>
            <person name="Gearin G."/>
            <person name="Gearin C.R."/>
            <person name="Giannoukos G."/>
            <person name="Goode T."/>
            <person name="Graham J."/>
            <person name="Grandbois E."/>
            <person name="Grewal S."/>
            <person name="Gyaltsen K."/>
            <person name="Hafez N."/>
            <person name="Hagos B."/>
            <person name="Hall J."/>
            <person name="Henson C."/>
            <person name="Hollinger A."/>
            <person name="Honan T."/>
            <person name="Huard M.D."/>
            <person name="Hughes L."/>
            <person name="Hurhula B."/>
            <person name="Husby M.E."/>
            <person name="Kamat A."/>
            <person name="Kanga B."/>
            <person name="Kashin S."/>
            <person name="Khazanovich D."/>
            <person name="Kisner P."/>
            <person name="Lance K."/>
            <person name="Lara M."/>
            <person name="Lee W."/>
            <person name="Lennon N."/>
            <person name="Letendre F."/>
            <person name="LeVine R."/>
            <person name="Lipovsky A."/>
            <person name="Liu X."/>
            <person name="Liu J."/>
            <person name="Liu S."/>
            <person name="Lokyitsang T."/>
            <person name="Lokyitsang Y."/>
            <person name="Lubonja R."/>
            <person name="Lui A."/>
            <person name="MacDonald P."/>
            <person name="Magnisalis V."/>
            <person name="Maru K."/>
            <person name="Matthews C."/>
            <person name="McCusker W."/>
            <person name="McDonough S."/>
            <person name="Mehta T."/>
            <person name="Meldrim J."/>
            <person name="Meneus L."/>
            <person name="Mihai O."/>
            <person name="Mihalev A."/>
            <person name="Mihova T."/>
            <person name="Mittelman R."/>
            <person name="Mlenga V."/>
            <person name="Montmayeur A."/>
            <person name="Mulrain L."/>
            <person name="Navidi A."/>
            <person name="Naylor J."/>
            <person name="Negash T."/>
            <person name="Nguyen T."/>
            <person name="Nguyen N."/>
            <person name="Nicol R."/>
            <person name="Norbu C."/>
            <person name="Norbu N."/>
            <person name="Novod N."/>
            <person name="O'Neill B."/>
            <person name="Osman S."/>
            <person name="Markiewicz E."/>
            <person name="Oyono O.L."/>
            <person name="Patti C."/>
            <person name="Phunkhang P."/>
            <person name="Pierre F."/>
            <person name="Priest M."/>
            <person name="Raghuraman S."/>
            <person name="Rege F."/>
            <person name="Reyes R."/>
            <person name="Rise C."/>
            <person name="Rogov P."/>
            <person name="Ross K."/>
            <person name="Ryan E."/>
            <person name="Settipalli S."/>
            <person name="Shea T."/>
            <person name="Sherpa N."/>
            <person name="Shi L."/>
            <person name="Shih D."/>
            <person name="Sparrow T."/>
            <person name="Spaulding J."/>
            <person name="Stalker J."/>
            <person name="Stange-Thomann N."/>
            <person name="Stavropoulos S."/>
            <person name="Stone C."/>
            <person name="Strader C."/>
            <person name="Tesfaye S."/>
            <person name="Thomson T."/>
            <person name="Thoulutsang Y."/>
            <person name="Thoulutsang D."/>
            <person name="Topham K."/>
            <person name="Topping I."/>
            <person name="Tsamla T."/>
            <person name="Vassiliev H."/>
            <person name="Vo A."/>
            <person name="Wangchuk T."/>
            <person name="Wangdi T."/>
            <person name="Weiand M."/>
            <person name="Wilkinson J."/>
            <person name="Wilson A."/>
            <person name="Yadav S."/>
            <person name="Young G."/>
            <person name="Yu Q."/>
            <person name="Zembek L."/>
            <person name="Zhong D."/>
            <person name="Zimmer A."/>
            <person name="Zwirko Z."/>
            <person name="Jaffe D.B."/>
            <person name="Alvarez P."/>
            <person name="Brockman W."/>
            <person name="Butler J."/>
            <person name="Chin C."/>
            <person name="Gnerre S."/>
            <person name="Grabherr M."/>
            <person name="Kleber M."/>
            <person name="Mauceli E."/>
            <person name="MacCallum I."/>
        </authorList>
    </citation>
    <scope>NUCLEOTIDE SEQUENCE [LARGE SCALE GENOMIC DNA]</scope>
    <source>
        <strain evidence="4">Tucson 15081-1352.22</strain>
    </source>
</reference>
<evidence type="ECO:0000313" key="3">
    <source>
        <dbReference type="EMBL" id="EDW07121.2"/>
    </source>
</evidence>
<dbReference type="InParanoid" id="B4L3J3"/>
<dbReference type="GO" id="GO:0016616">
    <property type="term" value="F:oxidoreductase activity, acting on the CH-OH group of donors, NAD or NADP as acceptor"/>
    <property type="evidence" value="ECO:0007669"/>
    <property type="project" value="UniProtKB-ARBA"/>
</dbReference>
<dbReference type="KEGG" id="dmo:Dmoj_GI15562"/>
<dbReference type="eggNOG" id="KOG1205">
    <property type="taxonomic scope" value="Eukaryota"/>
</dbReference>
<evidence type="ECO:0000313" key="4">
    <source>
        <dbReference type="Proteomes" id="UP000009192"/>
    </source>
</evidence>
<dbReference type="FunCoup" id="B4L3J3">
    <property type="interactions" value="83"/>
</dbReference>
<dbReference type="OrthoDB" id="1933717at2759"/>
<dbReference type="InterPro" id="IPR002347">
    <property type="entry name" value="SDR_fam"/>
</dbReference>
<dbReference type="Gene3D" id="3.40.50.720">
    <property type="entry name" value="NAD(P)-binding Rossmann-like Domain"/>
    <property type="match status" value="1"/>
</dbReference>
<dbReference type="Proteomes" id="UP000009192">
    <property type="component" value="Unassembled WGS sequence"/>
</dbReference>
<sequence length="314" mass="34782">MTWISKIMYIFLPESGLDNVAVLLMLCEIFCFRCDLSTMLEHLTLSLCINRSLGLRIDSFTQLSSMDRWQNRVAVITGASSGIGAACAKVLVAAGLQVVGLARRTERLEQLRQSLPKEQQARFHQRTCDVSAEAQVNSAFEWIEQQLGGIDVLINNAGILRDGHLLDMPTKDITDVLQTNLMGSIYCTKLAASSMRRRQMAGHLFFINSTAGLAGYNPGHIDPSLNIYTPSKFALTAVHEICRQELITQKLKIKTTSIFPGWVSTEIVPDETKAQLGDVILQADDVAQAVLYALSTPPHTQVQEITLRAVGEWY</sequence>
<evidence type="ECO:0000256" key="1">
    <source>
        <dbReference type="ARBA" id="ARBA00006484"/>
    </source>
</evidence>
<dbReference type="PANTHER" id="PTHR43115:SF4">
    <property type="entry name" value="DEHYDROGENASE_REDUCTASE SDR FAMILY MEMBER 11"/>
    <property type="match status" value="1"/>
</dbReference>
<protein>
    <submittedName>
        <fullName evidence="3">Uncharacterized protein</fullName>
    </submittedName>
</protein>
<dbReference type="FunFam" id="3.40.50.720:FF:000047">
    <property type="entry name" value="NADP-dependent L-serine/L-allo-threonine dehydrogenase"/>
    <property type="match status" value="1"/>
</dbReference>
<gene>
    <name evidence="3" type="primary">Dmoj\GI15562</name>
    <name evidence="3" type="ORF">Dmoj_GI15562</name>
</gene>
<dbReference type="PRINTS" id="PR00081">
    <property type="entry name" value="GDHRDH"/>
</dbReference>
<dbReference type="InterPro" id="IPR036291">
    <property type="entry name" value="NAD(P)-bd_dom_sf"/>
</dbReference>
<dbReference type="EMBL" id="CH933810">
    <property type="protein sequence ID" value="EDW07121.2"/>
    <property type="molecule type" value="Genomic_DNA"/>
</dbReference>
<organism evidence="3 4">
    <name type="scientific">Drosophila mojavensis</name>
    <name type="common">Fruit fly</name>
    <dbReference type="NCBI Taxonomy" id="7230"/>
    <lineage>
        <taxon>Eukaryota</taxon>
        <taxon>Metazoa</taxon>
        <taxon>Ecdysozoa</taxon>
        <taxon>Arthropoda</taxon>
        <taxon>Hexapoda</taxon>
        <taxon>Insecta</taxon>
        <taxon>Pterygota</taxon>
        <taxon>Neoptera</taxon>
        <taxon>Endopterygota</taxon>
        <taxon>Diptera</taxon>
        <taxon>Brachycera</taxon>
        <taxon>Muscomorpha</taxon>
        <taxon>Ephydroidea</taxon>
        <taxon>Drosophilidae</taxon>
        <taxon>Drosophila</taxon>
    </lineage>
</organism>
<dbReference type="PANTHER" id="PTHR43115">
    <property type="entry name" value="DEHYDROGENASE/REDUCTASE SDR FAMILY MEMBER 11"/>
    <property type="match status" value="1"/>
</dbReference>
<accession>B4L3J3</accession>
<comment type="similarity">
    <text evidence="1">Belongs to the short-chain dehydrogenases/reductases (SDR) family.</text>
</comment>
<keyword evidence="4" id="KW-1185">Reference proteome</keyword>
<name>B4L3J3_DROMO</name>